<dbReference type="RefSeq" id="WP_091555544.1">
    <property type="nucleotide sequence ID" value="NZ_FNPH01000003.1"/>
</dbReference>
<sequence length="117" mass="12660">MDELDYVHAYQRRPDVCRWMLGTEPRGREQSVAAMAREDELRAEGDVLTLAAEMNGQVTGTVELILSVRRRSYDPKSGSQAPQTGCHGGRATGPSGSSPALALKTAPAVRHVWKVAA</sequence>
<gene>
    <name evidence="2" type="ORF">SAMN05444365_103518</name>
</gene>
<dbReference type="OrthoDB" id="9132139at2"/>
<dbReference type="Proteomes" id="UP000242415">
    <property type="component" value="Unassembled WGS sequence"/>
</dbReference>
<dbReference type="STRING" id="405436.SAMN05444365_103518"/>
<proteinExistence type="predicted"/>
<organism evidence="2 3">
    <name type="scientific">Micromonospora pattaloongensis</name>
    <dbReference type="NCBI Taxonomy" id="405436"/>
    <lineage>
        <taxon>Bacteria</taxon>
        <taxon>Bacillati</taxon>
        <taxon>Actinomycetota</taxon>
        <taxon>Actinomycetes</taxon>
        <taxon>Micromonosporales</taxon>
        <taxon>Micromonosporaceae</taxon>
        <taxon>Micromonospora</taxon>
    </lineage>
</organism>
<evidence type="ECO:0000313" key="3">
    <source>
        <dbReference type="Proteomes" id="UP000242415"/>
    </source>
</evidence>
<dbReference type="AlphaFoldDB" id="A0A1H3MU69"/>
<name>A0A1H3MU69_9ACTN</name>
<dbReference type="EMBL" id="FNPH01000003">
    <property type="protein sequence ID" value="SDY79988.1"/>
    <property type="molecule type" value="Genomic_DNA"/>
</dbReference>
<protein>
    <submittedName>
        <fullName evidence="2">Uncharacterized protein</fullName>
    </submittedName>
</protein>
<feature type="region of interest" description="Disordered" evidence="1">
    <location>
        <begin position="72"/>
        <end position="103"/>
    </location>
</feature>
<evidence type="ECO:0000313" key="2">
    <source>
        <dbReference type="EMBL" id="SDY79988.1"/>
    </source>
</evidence>
<keyword evidence="3" id="KW-1185">Reference proteome</keyword>
<reference evidence="3" key="1">
    <citation type="submission" date="2016-10" db="EMBL/GenBank/DDBJ databases">
        <authorList>
            <person name="Varghese N."/>
            <person name="Submissions S."/>
        </authorList>
    </citation>
    <scope>NUCLEOTIDE SEQUENCE [LARGE SCALE GENOMIC DNA]</scope>
    <source>
        <strain evidence="3">DSM 45245</strain>
    </source>
</reference>
<evidence type="ECO:0000256" key="1">
    <source>
        <dbReference type="SAM" id="MobiDB-lite"/>
    </source>
</evidence>
<accession>A0A1H3MU69</accession>